<feature type="domain" description="Plant heme peroxidase family profile" evidence="6">
    <location>
        <begin position="133"/>
        <end position="338"/>
    </location>
</feature>
<evidence type="ECO:0000256" key="3">
    <source>
        <dbReference type="ARBA" id="ARBA00023002"/>
    </source>
</evidence>
<dbReference type="GO" id="GO:0020037">
    <property type="term" value="F:heme binding"/>
    <property type="evidence" value="ECO:0007669"/>
    <property type="project" value="UniProtKB-UniRule"/>
</dbReference>
<dbReference type="InterPro" id="IPR044831">
    <property type="entry name" value="Ccp1-like"/>
</dbReference>
<keyword evidence="2" id="KW-0349">Heme</keyword>
<organism evidence="7 8">
    <name type="scientific">Colletotrichum musicola</name>
    <dbReference type="NCBI Taxonomy" id="2175873"/>
    <lineage>
        <taxon>Eukaryota</taxon>
        <taxon>Fungi</taxon>
        <taxon>Dikarya</taxon>
        <taxon>Ascomycota</taxon>
        <taxon>Pezizomycotina</taxon>
        <taxon>Sordariomycetes</taxon>
        <taxon>Hypocreomycetidae</taxon>
        <taxon>Glomerellales</taxon>
        <taxon>Glomerellaceae</taxon>
        <taxon>Colletotrichum</taxon>
        <taxon>Colletotrichum orchidearum species complex</taxon>
    </lineage>
</organism>
<dbReference type="Pfam" id="PF00141">
    <property type="entry name" value="peroxidase"/>
    <property type="match status" value="1"/>
</dbReference>
<dbReference type="GO" id="GO:0042744">
    <property type="term" value="P:hydrogen peroxide catabolic process"/>
    <property type="evidence" value="ECO:0007669"/>
    <property type="project" value="TreeGrafter"/>
</dbReference>
<dbReference type="PANTHER" id="PTHR31356:SF53">
    <property type="entry name" value="HEME PEROXIDASE"/>
    <property type="match status" value="1"/>
</dbReference>
<dbReference type="Gene3D" id="1.10.420.10">
    <property type="entry name" value="Peroxidase, domain 2"/>
    <property type="match status" value="1"/>
</dbReference>
<dbReference type="AlphaFoldDB" id="A0A8H6NE10"/>
<dbReference type="OrthoDB" id="5985073at2759"/>
<dbReference type="PANTHER" id="PTHR31356">
    <property type="entry name" value="THYLAKOID LUMENAL 29 KDA PROTEIN, CHLOROPLASTIC-RELATED"/>
    <property type="match status" value="1"/>
</dbReference>
<accession>A0A8H6NE10</accession>
<feature type="chain" id="PRO_5034803336" description="Peroxidase" evidence="5">
    <location>
        <begin position="20"/>
        <end position="544"/>
    </location>
</feature>
<comment type="similarity">
    <text evidence="4">Belongs to the peroxidase family.</text>
</comment>
<dbReference type="Gene3D" id="1.10.520.10">
    <property type="match status" value="1"/>
</dbReference>
<dbReference type="SUPFAM" id="SSF48113">
    <property type="entry name" value="Heme-dependent peroxidases"/>
    <property type="match status" value="1"/>
</dbReference>
<keyword evidence="5" id="KW-0732">Signal</keyword>
<evidence type="ECO:0000256" key="5">
    <source>
        <dbReference type="RuleBase" id="RU363051"/>
    </source>
</evidence>
<dbReference type="InterPro" id="IPR002016">
    <property type="entry name" value="Haem_peroxidase"/>
</dbReference>
<keyword evidence="2" id="KW-0479">Metal-binding</keyword>
<proteinExistence type="inferred from homology"/>
<evidence type="ECO:0000313" key="7">
    <source>
        <dbReference type="EMBL" id="KAF6829081.1"/>
    </source>
</evidence>
<evidence type="ECO:0000256" key="4">
    <source>
        <dbReference type="RuleBase" id="RU004241"/>
    </source>
</evidence>
<dbReference type="GO" id="GO:0046872">
    <property type="term" value="F:metal ion binding"/>
    <property type="evidence" value="ECO:0007669"/>
    <property type="project" value="UniProtKB-UniRule"/>
</dbReference>
<keyword evidence="8" id="KW-1185">Reference proteome</keyword>
<comment type="caution">
    <text evidence="7">The sequence shown here is derived from an EMBL/GenBank/DDBJ whole genome shotgun (WGS) entry which is preliminary data.</text>
</comment>
<dbReference type="EC" id="1.11.1.-" evidence="5"/>
<keyword evidence="3 5" id="KW-0560">Oxidoreductase</keyword>
<gene>
    <name evidence="7" type="ORF">CMUS01_08304</name>
</gene>
<evidence type="ECO:0000256" key="1">
    <source>
        <dbReference type="ARBA" id="ARBA00022559"/>
    </source>
</evidence>
<dbReference type="PROSITE" id="PS50873">
    <property type="entry name" value="PEROXIDASE_4"/>
    <property type="match status" value="1"/>
</dbReference>
<reference evidence="7" key="1">
    <citation type="journal article" date="2020" name="Phytopathology">
        <title>Genome Sequence Resources of Colletotrichum truncatum, C. plurivorum, C. musicola, and C. sojae: Four Species Pathogenic to Soybean (Glycine max).</title>
        <authorList>
            <person name="Rogerio F."/>
            <person name="Boufleur T.R."/>
            <person name="Ciampi-Guillardi M."/>
            <person name="Sukno S.A."/>
            <person name="Thon M.R."/>
            <person name="Massola Junior N.S."/>
            <person name="Baroncelli R."/>
        </authorList>
    </citation>
    <scope>NUCLEOTIDE SEQUENCE</scope>
    <source>
        <strain evidence="7">LFN0074</strain>
    </source>
</reference>
<dbReference type="GO" id="GO:0034599">
    <property type="term" value="P:cellular response to oxidative stress"/>
    <property type="evidence" value="ECO:0007669"/>
    <property type="project" value="InterPro"/>
</dbReference>
<dbReference type="GO" id="GO:0004601">
    <property type="term" value="F:peroxidase activity"/>
    <property type="evidence" value="ECO:0007669"/>
    <property type="project" value="UniProtKB-KW"/>
</dbReference>
<name>A0A8H6NE10_9PEZI</name>
<evidence type="ECO:0000313" key="8">
    <source>
        <dbReference type="Proteomes" id="UP000639643"/>
    </source>
</evidence>
<keyword evidence="2" id="KW-0408">Iron</keyword>
<sequence>MRFNALITSAAAVARIAEAAYVWPSQYDEIEDILSLQTGYKGRGFVDAPPAEQTLTSPGVTPCSFGGNINGRQFAAEWIRTAFHDVINHNDPSPGAGGLDGSIWFELDRAENGGAAFNNTFSFFANLYSARASAADLLAMSVVVANAGCGGSRMPFRAGRIDAAEAGPAGVPEPFTPLNTTMSTFAKAGFSQSEMISLVACGHTLGGVHSRNNPQIVGANAADPDVVTHFDSTFDNFDDKIATEYIKGTTTNPLVANANETLNSDKRIFASDGNKTISELGCTGNGFKTSCADIFTRMIDTVPSTVTLSDPIEAVDIKPYVSLTLNEGGSVVLSGWVRVRTTEGTGRNATDMAVHLTYADRNSEGDKVVSAKLDDGGVTTGLHGETFVWYQFETAIDAASGISNFLIHLTTPSTNATSVYRNAGSGYPVSDALLYLSSESCVSRTSVNNQRSFTVTAAVRKERASDPVTMDLVRLVRRRGIIVSKLEVETIELTATGEERGEYAIFAGQMQLASNGWSTSFDLVLGGNEQVKVEFLKTQVCPRT</sequence>
<dbReference type="GO" id="GO:0000302">
    <property type="term" value="P:response to reactive oxygen species"/>
    <property type="evidence" value="ECO:0007669"/>
    <property type="project" value="TreeGrafter"/>
</dbReference>
<dbReference type="EMBL" id="WIGM01000319">
    <property type="protein sequence ID" value="KAF6829081.1"/>
    <property type="molecule type" value="Genomic_DNA"/>
</dbReference>
<dbReference type="InterPro" id="IPR010255">
    <property type="entry name" value="Haem_peroxidase_sf"/>
</dbReference>
<keyword evidence="1 5" id="KW-0575">Peroxidase</keyword>
<feature type="signal peptide" evidence="5">
    <location>
        <begin position="1"/>
        <end position="19"/>
    </location>
</feature>
<protein>
    <recommendedName>
        <fullName evidence="5">Peroxidase</fullName>
        <ecNumber evidence="5">1.11.1.-</ecNumber>
    </recommendedName>
</protein>
<evidence type="ECO:0000256" key="2">
    <source>
        <dbReference type="ARBA" id="ARBA00022617"/>
    </source>
</evidence>
<dbReference type="PRINTS" id="PR00458">
    <property type="entry name" value="PEROXIDASE"/>
</dbReference>
<evidence type="ECO:0000259" key="6">
    <source>
        <dbReference type="PROSITE" id="PS50873"/>
    </source>
</evidence>
<dbReference type="Proteomes" id="UP000639643">
    <property type="component" value="Unassembled WGS sequence"/>
</dbReference>